<evidence type="ECO:0000313" key="6">
    <source>
        <dbReference type="Proteomes" id="UP001596977"/>
    </source>
</evidence>
<protein>
    <submittedName>
        <fullName evidence="5">Helix-turn-helix domain-containing protein</fullName>
    </submittedName>
</protein>
<dbReference type="InterPro" id="IPR018060">
    <property type="entry name" value="HTH_AraC"/>
</dbReference>
<evidence type="ECO:0000313" key="5">
    <source>
        <dbReference type="EMBL" id="MFD0948355.1"/>
    </source>
</evidence>
<proteinExistence type="predicted"/>
<keyword evidence="3" id="KW-0804">Transcription</keyword>
<dbReference type="RefSeq" id="WP_264946315.1">
    <property type="nucleotide sequence ID" value="NZ_JAPDRA010000012.1"/>
</dbReference>
<dbReference type="Proteomes" id="UP001596977">
    <property type="component" value="Unassembled WGS sequence"/>
</dbReference>
<keyword evidence="6" id="KW-1185">Reference proteome</keyword>
<dbReference type="InterPro" id="IPR020449">
    <property type="entry name" value="Tscrpt_reg_AraC-type_HTH"/>
</dbReference>
<dbReference type="PANTHER" id="PTHR47893:SF1">
    <property type="entry name" value="REGULATORY PROTEIN PCHR"/>
    <property type="match status" value="1"/>
</dbReference>
<dbReference type="PROSITE" id="PS01124">
    <property type="entry name" value="HTH_ARAC_FAMILY_2"/>
    <property type="match status" value="1"/>
</dbReference>
<keyword evidence="2" id="KW-0238">DNA-binding</keyword>
<evidence type="ECO:0000256" key="3">
    <source>
        <dbReference type="ARBA" id="ARBA00023163"/>
    </source>
</evidence>
<evidence type="ECO:0000256" key="1">
    <source>
        <dbReference type="ARBA" id="ARBA00023015"/>
    </source>
</evidence>
<comment type="caution">
    <text evidence="5">The sequence shown here is derived from an EMBL/GenBank/DDBJ whole genome shotgun (WGS) entry which is preliminary data.</text>
</comment>
<organism evidence="5 6">
    <name type="scientific">Sphingomonas canadensis</name>
    <dbReference type="NCBI Taxonomy" id="1219257"/>
    <lineage>
        <taxon>Bacteria</taxon>
        <taxon>Pseudomonadati</taxon>
        <taxon>Pseudomonadota</taxon>
        <taxon>Alphaproteobacteria</taxon>
        <taxon>Sphingomonadales</taxon>
        <taxon>Sphingomonadaceae</taxon>
        <taxon>Sphingomonas</taxon>
    </lineage>
</organism>
<dbReference type="InterPro" id="IPR009057">
    <property type="entry name" value="Homeodomain-like_sf"/>
</dbReference>
<dbReference type="PANTHER" id="PTHR47893">
    <property type="entry name" value="REGULATORY PROTEIN PCHR"/>
    <property type="match status" value="1"/>
</dbReference>
<dbReference type="SMART" id="SM00342">
    <property type="entry name" value="HTH_ARAC"/>
    <property type="match status" value="1"/>
</dbReference>
<name>A0ABW3HCC9_9SPHN</name>
<dbReference type="EMBL" id="JBHTJG010000012">
    <property type="protein sequence ID" value="MFD0948355.1"/>
    <property type="molecule type" value="Genomic_DNA"/>
</dbReference>
<gene>
    <name evidence="5" type="ORF">ACFQ1E_18605</name>
</gene>
<evidence type="ECO:0000259" key="4">
    <source>
        <dbReference type="PROSITE" id="PS01124"/>
    </source>
</evidence>
<accession>A0ABW3HCC9</accession>
<dbReference type="PRINTS" id="PR00032">
    <property type="entry name" value="HTHARAC"/>
</dbReference>
<feature type="domain" description="HTH araC/xylS-type" evidence="4">
    <location>
        <begin position="259"/>
        <end position="356"/>
    </location>
</feature>
<evidence type="ECO:0000256" key="2">
    <source>
        <dbReference type="ARBA" id="ARBA00023125"/>
    </source>
</evidence>
<keyword evidence="1" id="KW-0805">Transcription regulation</keyword>
<sequence length="357" mass="39875">MLDREDIAGQGDGFSRVDDDPGRYRCYGMRTLERTLERPPGRDVPALPQPVAADRTLTLTLAPSEDLPMSGQQEIHFFGSDFGVVISDLGFTRDFDYEFVHEEVSFYQFRLEGRSIERASARHDPVLVRRPGFRFGPPPAGHNEHSVLMASSRWRTVTPFVGAETAERLFGGHGGLAEADQAFRGWRMASGSTVLGLSGEMLPVLDSMLACRFEGAVRRAYLEAKTVELMCLALDRLRGDGGDSWTEQRLTARDQGRLEAARELLDAQFENPPTLAEIGRMVGLNRRKLALGFRSQFGTSVLQYCLTQRMRMARDLLEQGQAIALVAQRTGYSDQASFSRAFRRHHGATPGRFSQIQ</sequence>
<dbReference type="Pfam" id="PF12833">
    <property type="entry name" value="HTH_18"/>
    <property type="match status" value="1"/>
</dbReference>
<dbReference type="InterPro" id="IPR053142">
    <property type="entry name" value="PchR_regulatory_protein"/>
</dbReference>
<dbReference type="SUPFAM" id="SSF46689">
    <property type="entry name" value="Homeodomain-like"/>
    <property type="match status" value="2"/>
</dbReference>
<reference evidence="6" key="1">
    <citation type="journal article" date="2019" name="Int. J. Syst. Evol. Microbiol.">
        <title>The Global Catalogue of Microorganisms (GCM) 10K type strain sequencing project: providing services to taxonomists for standard genome sequencing and annotation.</title>
        <authorList>
            <consortium name="The Broad Institute Genomics Platform"/>
            <consortium name="The Broad Institute Genome Sequencing Center for Infectious Disease"/>
            <person name="Wu L."/>
            <person name="Ma J."/>
        </authorList>
    </citation>
    <scope>NUCLEOTIDE SEQUENCE [LARGE SCALE GENOMIC DNA]</scope>
    <source>
        <strain evidence="6">CCUG 62982</strain>
    </source>
</reference>
<dbReference type="Gene3D" id="1.10.10.60">
    <property type="entry name" value="Homeodomain-like"/>
    <property type="match status" value="2"/>
</dbReference>